<dbReference type="InterPro" id="IPR036388">
    <property type="entry name" value="WH-like_DNA-bd_sf"/>
</dbReference>
<dbReference type="InterPro" id="IPR036390">
    <property type="entry name" value="WH_DNA-bd_sf"/>
</dbReference>
<evidence type="ECO:0000313" key="6">
    <source>
        <dbReference type="EMBL" id="SDN73105.1"/>
    </source>
</evidence>
<sequence length="312" mass="34789">MTDLIILRDFLALCETKSFSRTAEQRHVSVSGLSRRIQGLEEWAGTALFERRKGELVLTEAGQSLQMVASQALSAFDRFRHSVADDINDQKRRIRFCSPHIMAAIFFPHWMPRLQEQFTQAKFSIDANTLPECLAALDQGEADYVTALFDDEYLIASRLGVESGSYTSIELDTESLIPVSAPNAAGQPLFNLHAADGSPLSFLNYSQECHLGWSLSAMLVNQGLNLQQHHDAGLADSLRHMTLSKLGVSWLPYSLVREDLGAKRLVRAGGAAFDVPLKIILLRRTAPLAIEAQRLWDGLLEMKNVRTFFDVV</sequence>
<dbReference type="Gene3D" id="3.40.190.10">
    <property type="entry name" value="Periplasmic binding protein-like II"/>
    <property type="match status" value="2"/>
</dbReference>
<evidence type="ECO:0000256" key="1">
    <source>
        <dbReference type="ARBA" id="ARBA00009437"/>
    </source>
</evidence>
<dbReference type="OrthoDB" id="5293066at2"/>
<dbReference type="SUPFAM" id="SSF46785">
    <property type="entry name" value="Winged helix' DNA-binding domain"/>
    <property type="match status" value="1"/>
</dbReference>
<feature type="domain" description="HTH lysR-type" evidence="5">
    <location>
        <begin position="1"/>
        <end position="59"/>
    </location>
</feature>
<organism evidence="6 7">
    <name type="scientific">Vreelandella arcis</name>
    <dbReference type="NCBI Taxonomy" id="416873"/>
    <lineage>
        <taxon>Bacteria</taxon>
        <taxon>Pseudomonadati</taxon>
        <taxon>Pseudomonadota</taxon>
        <taxon>Gammaproteobacteria</taxon>
        <taxon>Oceanospirillales</taxon>
        <taxon>Halomonadaceae</taxon>
        <taxon>Vreelandella</taxon>
    </lineage>
</organism>
<dbReference type="STRING" id="416873.SAMN04487951_107241"/>
<evidence type="ECO:0000256" key="2">
    <source>
        <dbReference type="ARBA" id="ARBA00023015"/>
    </source>
</evidence>
<protein>
    <submittedName>
        <fullName evidence="6">DNA-binding transcriptional regulator, LysR family</fullName>
    </submittedName>
</protein>
<dbReference type="Proteomes" id="UP000199677">
    <property type="component" value="Unassembled WGS sequence"/>
</dbReference>
<dbReference type="RefSeq" id="WP_089706105.1">
    <property type="nucleotide sequence ID" value="NZ_FNII01000007.1"/>
</dbReference>
<dbReference type="InterPro" id="IPR000847">
    <property type="entry name" value="LysR_HTH_N"/>
</dbReference>
<dbReference type="AlphaFoldDB" id="A0A1H0DSH6"/>
<evidence type="ECO:0000313" key="7">
    <source>
        <dbReference type="Proteomes" id="UP000199677"/>
    </source>
</evidence>
<comment type="similarity">
    <text evidence="1">Belongs to the LysR transcriptional regulatory family.</text>
</comment>
<dbReference type="Gene3D" id="1.10.10.10">
    <property type="entry name" value="Winged helix-like DNA-binding domain superfamily/Winged helix DNA-binding domain"/>
    <property type="match status" value="1"/>
</dbReference>
<reference evidence="7" key="1">
    <citation type="submission" date="2016-10" db="EMBL/GenBank/DDBJ databases">
        <authorList>
            <person name="Varghese N."/>
            <person name="Submissions S."/>
        </authorList>
    </citation>
    <scope>NUCLEOTIDE SEQUENCE [LARGE SCALE GENOMIC DNA]</scope>
    <source>
        <strain evidence="7">CGMCC 1.6494</strain>
    </source>
</reference>
<keyword evidence="2" id="KW-0805">Transcription regulation</keyword>
<proteinExistence type="inferred from homology"/>
<accession>A0A1H0DSH6</accession>
<dbReference type="Pfam" id="PF03466">
    <property type="entry name" value="LysR_substrate"/>
    <property type="match status" value="1"/>
</dbReference>
<evidence type="ECO:0000256" key="4">
    <source>
        <dbReference type="ARBA" id="ARBA00023163"/>
    </source>
</evidence>
<dbReference type="CDD" id="cd05466">
    <property type="entry name" value="PBP2_LTTR_substrate"/>
    <property type="match status" value="1"/>
</dbReference>
<evidence type="ECO:0000259" key="5">
    <source>
        <dbReference type="PROSITE" id="PS50931"/>
    </source>
</evidence>
<evidence type="ECO:0000256" key="3">
    <source>
        <dbReference type="ARBA" id="ARBA00023125"/>
    </source>
</evidence>
<dbReference type="GO" id="GO:0000976">
    <property type="term" value="F:transcription cis-regulatory region binding"/>
    <property type="evidence" value="ECO:0007669"/>
    <property type="project" value="TreeGrafter"/>
</dbReference>
<keyword evidence="4" id="KW-0804">Transcription</keyword>
<keyword evidence="3 6" id="KW-0238">DNA-binding</keyword>
<dbReference type="SUPFAM" id="SSF53850">
    <property type="entry name" value="Periplasmic binding protein-like II"/>
    <property type="match status" value="1"/>
</dbReference>
<dbReference type="GO" id="GO:0003700">
    <property type="term" value="F:DNA-binding transcription factor activity"/>
    <property type="evidence" value="ECO:0007669"/>
    <property type="project" value="InterPro"/>
</dbReference>
<dbReference type="InterPro" id="IPR005119">
    <property type="entry name" value="LysR_subst-bd"/>
</dbReference>
<dbReference type="PANTHER" id="PTHR30126">
    <property type="entry name" value="HTH-TYPE TRANSCRIPTIONAL REGULATOR"/>
    <property type="match status" value="1"/>
</dbReference>
<gene>
    <name evidence="6" type="ORF">SAMN04487951_107241</name>
</gene>
<dbReference type="PROSITE" id="PS50931">
    <property type="entry name" value="HTH_LYSR"/>
    <property type="match status" value="1"/>
</dbReference>
<keyword evidence="7" id="KW-1185">Reference proteome</keyword>
<dbReference type="PANTHER" id="PTHR30126:SF2">
    <property type="entry name" value="HTH-TYPE TRANSCRIPTIONAL REGULATOR YJIE"/>
    <property type="match status" value="1"/>
</dbReference>
<dbReference type="EMBL" id="FNII01000007">
    <property type="protein sequence ID" value="SDN73105.1"/>
    <property type="molecule type" value="Genomic_DNA"/>
</dbReference>
<name>A0A1H0DSH6_9GAMM</name>
<dbReference type="Pfam" id="PF00126">
    <property type="entry name" value="HTH_1"/>
    <property type="match status" value="1"/>
</dbReference>